<dbReference type="PRINTS" id="PR00929">
    <property type="entry name" value="ATHOOK"/>
</dbReference>
<dbReference type="InterPro" id="IPR005818">
    <property type="entry name" value="Histone_H1/H5_H15"/>
</dbReference>
<proteinExistence type="predicted"/>
<feature type="compositionally biased region" description="Gly residues" evidence="4">
    <location>
        <begin position="496"/>
        <end position="512"/>
    </location>
</feature>
<protein>
    <recommendedName>
        <fullName evidence="5">H15 domain-containing protein</fullName>
    </recommendedName>
</protein>
<dbReference type="GO" id="GO:0030261">
    <property type="term" value="P:chromosome condensation"/>
    <property type="evidence" value="ECO:0007669"/>
    <property type="project" value="TreeGrafter"/>
</dbReference>
<evidence type="ECO:0000313" key="6">
    <source>
        <dbReference type="EMBL" id="CAH2036140.1"/>
    </source>
</evidence>
<feature type="region of interest" description="Disordered" evidence="4">
    <location>
        <begin position="468"/>
        <end position="525"/>
    </location>
</feature>
<reference evidence="6 7" key="1">
    <citation type="submission" date="2022-03" db="EMBL/GenBank/DDBJ databases">
        <authorList>
            <person name="Nunn A."/>
            <person name="Chopra R."/>
            <person name="Nunn A."/>
            <person name="Contreras Garrido A."/>
        </authorList>
    </citation>
    <scope>NUCLEOTIDE SEQUENCE [LARGE SCALE GENOMIC DNA]</scope>
</reference>
<dbReference type="SMART" id="SM00526">
    <property type="entry name" value="H15"/>
    <property type="match status" value="1"/>
</dbReference>
<gene>
    <name evidence="6" type="ORF">TAV2_LOCUS1625</name>
</gene>
<dbReference type="SUPFAM" id="SSF46785">
    <property type="entry name" value="Winged helix' DNA-binding domain"/>
    <property type="match status" value="1"/>
</dbReference>
<dbReference type="EMBL" id="OU466857">
    <property type="protein sequence ID" value="CAH2036140.1"/>
    <property type="molecule type" value="Genomic_DNA"/>
</dbReference>
<dbReference type="InterPro" id="IPR036388">
    <property type="entry name" value="WH-like_DNA-bd_sf"/>
</dbReference>
<dbReference type="SMART" id="SM00384">
    <property type="entry name" value="AT_hook"/>
    <property type="match status" value="6"/>
</dbReference>
<dbReference type="GO" id="GO:0045910">
    <property type="term" value="P:negative regulation of DNA recombination"/>
    <property type="evidence" value="ECO:0007669"/>
    <property type="project" value="TreeGrafter"/>
</dbReference>
<feature type="compositionally biased region" description="Low complexity" evidence="4">
    <location>
        <begin position="308"/>
        <end position="324"/>
    </location>
</feature>
<dbReference type="FunFam" id="1.10.10.10:FF:000637">
    <property type="entry name" value="Histone H1.2"/>
    <property type="match status" value="1"/>
</dbReference>
<dbReference type="AlphaFoldDB" id="A0AAU9R8M6"/>
<dbReference type="PANTHER" id="PTHR11467">
    <property type="entry name" value="HISTONE H1"/>
    <property type="match status" value="1"/>
</dbReference>
<feature type="compositionally biased region" description="Basic and acidic residues" evidence="4">
    <location>
        <begin position="469"/>
        <end position="490"/>
    </location>
</feature>
<evidence type="ECO:0000313" key="7">
    <source>
        <dbReference type="Proteomes" id="UP000836841"/>
    </source>
</evidence>
<feature type="region of interest" description="Disordered" evidence="4">
    <location>
        <begin position="247"/>
        <end position="354"/>
    </location>
</feature>
<evidence type="ECO:0000256" key="3">
    <source>
        <dbReference type="ARBA" id="ARBA00023242"/>
    </source>
</evidence>
<feature type="compositionally biased region" description="Low complexity" evidence="4">
    <location>
        <begin position="247"/>
        <end position="261"/>
    </location>
</feature>
<name>A0AAU9R8M6_THLAR</name>
<dbReference type="GO" id="GO:0003690">
    <property type="term" value="F:double-stranded DNA binding"/>
    <property type="evidence" value="ECO:0007669"/>
    <property type="project" value="TreeGrafter"/>
</dbReference>
<feature type="region of interest" description="Disordered" evidence="4">
    <location>
        <begin position="168"/>
        <end position="232"/>
    </location>
</feature>
<dbReference type="GO" id="GO:0005730">
    <property type="term" value="C:nucleolus"/>
    <property type="evidence" value="ECO:0007669"/>
    <property type="project" value="TreeGrafter"/>
</dbReference>
<evidence type="ECO:0000256" key="2">
    <source>
        <dbReference type="ARBA" id="ARBA00023125"/>
    </source>
</evidence>
<evidence type="ECO:0000256" key="4">
    <source>
        <dbReference type="SAM" id="MobiDB-lite"/>
    </source>
</evidence>
<dbReference type="InterPro" id="IPR036390">
    <property type="entry name" value="WH_DNA-bd_sf"/>
</dbReference>
<evidence type="ECO:0000259" key="5">
    <source>
        <dbReference type="PROSITE" id="PS51504"/>
    </source>
</evidence>
<dbReference type="PROSITE" id="PS51504">
    <property type="entry name" value="H15"/>
    <property type="match status" value="1"/>
</dbReference>
<comment type="subcellular location">
    <subcellularLocation>
        <location evidence="1">Nucleus</location>
    </subcellularLocation>
</comment>
<keyword evidence="2" id="KW-0238">DNA-binding</keyword>
<organism evidence="6 7">
    <name type="scientific">Thlaspi arvense</name>
    <name type="common">Field penny-cress</name>
    <dbReference type="NCBI Taxonomy" id="13288"/>
    <lineage>
        <taxon>Eukaryota</taxon>
        <taxon>Viridiplantae</taxon>
        <taxon>Streptophyta</taxon>
        <taxon>Embryophyta</taxon>
        <taxon>Tracheophyta</taxon>
        <taxon>Spermatophyta</taxon>
        <taxon>Magnoliopsida</taxon>
        <taxon>eudicotyledons</taxon>
        <taxon>Gunneridae</taxon>
        <taxon>Pentapetalae</taxon>
        <taxon>rosids</taxon>
        <taxon>malvids</taxon>
        <taxon>Brassicales</taxon>
        <taxon>Brassicaceae</taxon>
        <taxon>Thlaspideae</taxon>
        <taxon>Thlaspi</taxon>
    </lineage>
</organism>
<dbReference type="GO" id="GO:0006334">
    <property type="term" value="P:nucleosome assembly"/>
    <property type="evidence" value="ECO:0007669"/>
    <property type="project" value="InterPro"/>
</dbReference>
<dbReference type="InterPro" id="IPR017956">
    <property type="entry name" value="AT_hook_DNA-bd_motif"/>
</dbReference>
<feature type="compositionally biased region" description="Polar residues" evidence="4">
    <location>
        <begin position="202"/>
        <end position="219"/>
    </location>
</feature>
<evidence type="ECO:0000256" key="1">
    <source>
        <dbReference type="ARBA" id="ARBA00004123"/>
    </source>
</evidence>
<feature type="domain" description="H15" evidence="5">
    <location>
        <begin position="67"/>
        <end position="136"/>
    </location>
</feature>
<dbReference type="PANTHER" id="PTHR11467:SF174">
    <property type="entry name" value="H15 DOMAIN-CONTAINING PROTEIN"/>
    <property type="match status" value="1"/>
</dbReference>
<accession>A0AAU9R8M6</accession>
<dbReference type="CDD" id="cd00073">
    <property type="entry name" value="H15"/>
    <property type="match status" value="1"/>
</dbReference>
<dbReference type="GO" id="GO:0031492">
    <property type="term" value="F:nucleosomal DNA binding"/>
    <property type="evidence" value="ECO:0007669"/>
    <property type="project" value="TreeGrafter"/>
</dbReference>
<dbReference type="Proteomes" id="UP000836841">
    <property type="component" value="Chromosome 1"/>
</dbReference>
<keyword evidence="3" id="KW-0539">Nucleus</keyword>
<sequence length="525" mass="56286">MDPSLSVSNDPHHTSFTTFPPFNNPNPFAAPQHTYFTGAVNNSAVAPPMNNQFFQPPPQPAPQQSNEHPPYADMICSAIAALNEPDGSSKQAISRFIERGYSGIPQAHGALMTHHLKSLKNNGVLTMVKKSYKFAAPTPPTSVAVAAAAAAAGLEHPRSDFMTNVVVENQPLPDPAPTSTPQTQKRGRGRPPKPKPDVQPNEVLQSNGKSAWVPNQSPLSRPEEEMQPQTHAHALAQAQPLSQIQPQFQIQPQSQIQPQPLIKRPPGRPRKDGSSPTARASVSGGVEIAKRRGRPPSGRAAGRERKPAVVSAPPSVIPYVANGGVRRRGRPRRVDTGASYVAPPPPPPNAETGGDDVAVVVAKRGRGRPPKIGGAIRKAMKPQRGYFRSGRPVGRPRKNAMFRGASGQQDAGYGELKEKFELFQEKAKGIVNVLKAEIGGSENQAVVQAIQELEGLTVTTTVATTVTRETTDEPQHMEEMLADEQHRETDPEPEGQGQGQAEGQGEAEGQGQGQTDAEAMQEALF</sequence>
<dbReference type="Gene3D" id="1.10.10.10">
    <property type="entry name" value="Winged helix-like DNA-binding domain superfamily/Winged helix DNA-binding domain"/>
    <property type="match status" value="1"/>
</dbReference>
<dbReference type="GO" id="GO:0000786">
    <property type="term" value="C:nucleosome"/>
    <property type="evidence" value="ECO:0007669"/>
    <property type="project" value="InterPro"/>
</dbReference>
<dbReference type="Pfam" id="PF00538">
    <property type="entry name" value="Linker_histone"/>
    <property type="match status" value="1"/>
</dbReference>
<keyword evidence="7" id="KW-1185">Reference proteome</keyword>